<keyword evidence="1" id="KW-0732">Signal</keyword>
<dbReference type="PANTHER" id="PTHR45856:SF24">
    <property type="entry name" value="FUNGAL LIPASE-LIKE DOMAIN-CONTAINING PROTEIN"/>
    <property type="match status" value="1"/>
</dbReference>
<comment type="catalytic activity">
    <reaction evidence="4">
        <text>a diacylglycerol + H2O = a monoacylglycerol + a fatty acid + H(+)</text>
        <dbReference type="Rhea" id="RHEA:32731"/>
        <dbReference type="ChEBI" id="CHEBI:15377"/>
        <dbReference type="ChEBI" id="CHEBI:15378"/>
        <dbReference type="ChEBI" id="CHEBI:17408"/>
        <dbReference type="ChEBI" id="CHEBI:18035"/>
        <dbReference type="ChEBI" id="CHEBI:28868"/>
    </reaction>
</comment>
<dbReference type="EMBL" id="SRRM01000018">
    <property type="protein sequence ID" value="TKY85940.1"/>
    <property type="molecule type" value="Genomic_DNA"/>
</dbReference>
<evidence type="ECO:0000256" key="6">
    <source>
        <dbReference type="SAM" id="MobiDB-lite"/>
    </source>
</evidence>
<dbReference type="Proteomes" id="UP000306050">
    <property type="component" value="Chromosome SGRAM_5"/>
</dbReference>
<dbReference type="GO" id="GO:0006629">
    <property type="term" value="P:lipid metabolic process"/>
    <property type="evidence" value="ECO:0007669"/>
    <property type="project" value="InterPro"/>
</dbReference>
<feature type="transmembrane region" description="Helical" evidence="7">
    <location>
        <begin position="98"/>
        <end position="122"/>
    </location>
</feature>
<accession>A0A4U7KNL0</accession>
<dbReference type="KEGG" id="sgra:EX895_004765"/>
<evidence type="ECO:0000256" key="3">
    <source>
        <dbReference type="ARBA" id="ARBA00043996"/>
    </source>
</evidence>
<feature type="region of interest" description="Disordered" evidence="6">
    <location>
        <begin position="1"/>
        <end position="20"/>
    </location>
</feature>
<feature type="domain" description="Fungal lipase-type" evidence="8">
    <location>
        <begin position="290"/>
        <end position="467"/>
    </location>
</feature>
<dbReference type="SUPFAM" id="SSF53474">
    <property type="entry name" value="alpha/beta-Hydrolases"/>
    <property type="match status" value="1"/>
</dbReference>
<feature type="transmembrane region" description="Helical" evidence="7">
    <location>
        <begin position="60"/>
        <end position="78"/>
    </location>
</feature>
<keyword evidence="2" id="KW-1015">Disulfide bond</keyword>
<evidence type="ECO:0000256" key="4">
    <source>
        <dbReference type="ARBA" id="ARBA00047591"/>
    </source>
</evidence>
<dbReference type="InterPro" id="IPR029058">
    <property type="entry name" value="AB_hydrolase_fold"/>
</dbReference>
<dbReference type="OrthoDB" id="426718at2759"/>
<comment type="catalytic activity">
    <reaction evidence="5">
        <text>a monoacylglycerol + H2O = glycerol + a fatty acid + H(+)</text>
        <dbReference type="Rhea" id="RHEA:15245"/>
        <dbReference type="ChEBI" id="CHEBI:15377"/>
        <dbReference type="ChEBI" id="CHEBI:15378"/>
        <dbReference type="ChEBI" id="CHEBI:17408"/>
        <dbReference type="ChEBI" id="CHEBI:17754"/>
        <dbReference type="ChEBI" id="CHEBI:28868"/>
    </reaction>
</comment>
<dbReference type="Gene3D" id="3.40.50.1820">
    <property type="entry name" value="alpha/beta hydrolase"/>
    <property type="match status" value="1"/>
</dbReference>
<evidence type="ECO:0000256" key="2">
    <source>
        <dbReference type="ARBA" id="ARBA00023157"/>
    </source>
</evidence>
<evidence type="ECO:0000256" key="7">
    <source>
        <dbReference type="SAM" id="Phobius"/>
    </source>
</evidence>
<dbReference type="InterPro" id="IPR051218">
    <property type="entry name" value="Sec_MonoDiacylglyc_Lipase"/>
</dbReference>
<keyword evidence="7" id="KW-0812">Transmembrane</keyword>
<evidence type="ECO:0000313" key="10">
    <source>
        <dbReference type="Proteomes" id="UP000306050"/>
    </source>
</evidence>
<comment type="similarity">
    <text evidence="3">Belongs to the AB hydrolase superfamily. Lipase family. Class 3 subfamily.</text>
</comment>
<dbReference type="AlphaFoldDB" id="A0A4U7KNL0"/>
<dbReference type="CDD" id="cd00519">
    <property type="entry name" value="Lipase_3"/>
    <property type="match status" value="1"/>
</dbReference>
<organism evidence="9 10">
    <name type="scientific">Sporisorium graminicola</name>
    <dbReference type="NCBI Taxonomy" id="280036"/>
    <lineage>
        <taxon>Eukaryota</taxon>
        <taxon>Fungi</taxon>
        <taxon>Dikarya</taxon>
        <taxon>Basidiomycota</taxon>
        <taxon>Ustilaginomycotina</taxon>
        <taxon>Ustilaginomycetes</taxon>
        <taxon>Ustilaginales</taxon>
        <taxon>Ustilaginaceae</taxon>
        <taxon>Sporisorium</taxon>
    </lineage>
</organism>
<protein>
    <recommendedName>
        <fullName evidence="8">Fungal lipase-type domain-containing protein</fullName>
    </recommendedName>
</protein>
<evidence type="ECO:0000259" key="8">
    <source>
        <dbReference type="Pfam" id="PF01764"/>
    </source>
</evidence>
<reference evidence="9 10" key="1">
    <citation type="submission" date="2019-05" db="EMBL/GenBank/DDBJ databases">
        <title>Sporisorium graminicola CBS 10092 draft sequencing and annotation.</title>
        <authorList>
            <person name="Solano-Gonzalez S."/>
            <person name="Caddick M.X."/>
            <person name="Darby A."/>
        </authorList>
    </citation>
    <scope>NUCLEOTIDE SEQUENCE [LARGE SCALE GENOMIC DNA]</scope>
    <source>
        <strain evidence="9 10">CBS 10092</strain>
    </source>
</reference>
<evidence type="ECO:0000256" key="5">
    <source>
        <dbReference type="ARBA" id="ARBA00048461"/>
    </source>
</evidence>
<comment type="caution">
    <text evidence="9">The sequence shown here is derived from an EMBL/GenBank/DDBJ whole genome shotgun (WGS) entry which is preliminary data.</text>
</comment>
<evidence type="ECO:0000256" key="1">
    <source>
        <dbReference type="ARBA" id="ARBA00022729"/>
    </source>
</evidence>
<proteinExistence type="inferred from homology"/>
<keyword evidence="7" id="KW-0472">Membrane</keyword>
<dbReference type="GeneID" id="40727660"/>
<keyword evidence="7" id="KW-1133">Transmembrane helix</keyword>
<evidence type="ECO:0000313" key="9">
    <source>
        <dbReference type="EMBL" id="TKY85940.1"/>
    </source>
</evidence>
<keyword evidence="10" id="KW-1185">Reference proteome</keyword>
<sequence length="576" mass="64198">MSSTFCNQPSTDVRNGASPNSKKLVGLGQGGMQAELRANLRKRQVAELAHVSGRGSAIHGWFYALLSDLAYYFFRWLPRTWWVTFTSLPQLVLDPLGFWSALVFASVTTVVLFGSLIVSAIWRLPFVQAIWQPWSQKHDISLANLAYPLIFEFNADPRNKQIRDAAFAVMSDPASNATHSTAEERNFDLEVSKLLMMLSALVYERNVGAYYDAVRTAHKAQMMDKQLMSGPDDLTVIGEEIGQKLAIADSKIDRVAKQWGLKYASISELATNTSPLCGAFWDPRNNFIILAFKGTNPVEFKEWAIDFTFDYTDGRGWLPGFTKVHAGFYNQIFPQQLNQTIPPPSDNTVGAFPYTKIRTEIKKIVEEIRATTGREHVNLYVTGHSLGAALASVFYSRAIASPKDFGLAGDGGNRIYVRDAYCFGTPIIGDPDCISAFNQALHEGDLDHPQVLWRVTNRRDAVATLLPDAGDSNRLEHISPTSQLHFAHVGQEVQLSNDVRKVYTGPGTLLPTQTPVNIITHLDHRGQGPDVSLPLVFNVLKLIPLVRRLVAHTPSSYWDRLTKVQDEHGVQYARAH</sequence>
<dbReference type="RefSeq" id="XP_029737925.1">
    <property type="nucleotide sequence ID" value="XM_029885359.1"/>
</dbReference>
<dbReference type="PANTHER" id="PTHR45856">
    <property type="entry name" value="ALPHA/BETA-HYDROLASES SUPERFAMILY PROTEIN"/>
    <property type="match status" value="1"/>
</dbReference>
<gene>
    <name evidence="9" type="ORF">EX895_004765</name>
</gene>
<name>A0A4U7KNL0_9BASI</name>
<dbReference type="InterPro" id="IPR002921">
    <property type="entry name" value="Fungal_lipase-type"/>
</dbReference>
<dbReference type="Pfam" id="PF01764">
    <property type="entry name" value="Lipase_3"/>
    <property type="match status" value="1"/>
</dbReference>